<dbReference type="AlphaFoldDB" id="A0A177WGL7"/>
<gene>
    <name evidence="2" type="ORF">BDEG_23077</name>
</gene>
<reference evidence="2 3" key="2">
    <citation type="submission" date="2016-05" db="EMBL/GenBank/DDBJ databases">
        <title>Lineage-specific infection strategies underlie the spectrum of fungal disease in amphibians.</title>
        <authorList>
            <person name="Cuomo C.A."/>
            <person name="Farrer R.A."/>
            <person name="James T."/>
            <person name="Longcore J."/>
            <person name="Birren B."/>
        </authorList>
    </citation>
    <scope>NUCLEOTIDE SEQUENCE [LARGE SCALE GENOMIC DNA]</scope>
    <source>
        <strain evidence="2 3">JEL423</strain>
    </source>
</reference>
<proteinExistence type="predicted"/>
<organism evidence="2 3">
    <name type="scientific">Batrachochytrium dendrobatidis (strain JEL423)</name>
    <dbReference type="NCBI Taxonomy" id="403673"/>
    <lineage>
        <taxon>Eukaryota</taxon>
        <taxon>Fungi</taxon>
        <taxon>Fungi incertae sedis</taxon>
        <taxon>Chytridiomycota</taxon>
        <taxon>Chytridiomycota incertae sedis</taxon>
        <taxon>Chytridiomycetes</taxon>
        <taxon>Rhizophydiales</taxon>
        <taxon>Rhizophydiales incertae sedis</taxon>
        <taxon>Batrachochytrium</taxon>
    </lineage>
</organism>
<evidence type="ECO:0000313" key="3">
    <source>
        <dbReference type="Proteomes" id="UP000077115"/>
    </source>
</evidence>
<accession>A0A177WGL7</accession>
<sequence length="252" mass="28023">MSAFTLHKNTRLVGSFSELTTNRSEQDISTIKKHIGRPPIQSLNEYIQRENETFTDASVSFDDRTKSSADSNRSKDHSSVDLLHRYGRNSRCSSSESIRSHSRNHKNSVKTGSEYITKGCSGSSTTFVPSNDENVCAPVSSASQLQSAVSVVYTPSKESSDAYTSSRWNLAKDVWPKVTDYSTQLVYKDTIPILNAAPTITTQDQLPGTNSETSVFERQRSTNLQHEIVHAYVNPKGVQEKLAGILRNVMMH</sequence>
<evidence type="ECO:0000313" key="2">
    <source>
        <dbReference type="EMBL" id="OAJ39213.1"/>
    </source>
</evidence>
<feature type="compositionally biased region" description="Basic and acidic residues" evidence="1">
    <location>
        <begin position="61"/>
        <end position="84"/>
    </location>
</feature>
<dbReference type="VEuPathDB" id="FungiDB:BDEG_23077"/>
<protein>
    <submittedName>
        <fullName evidence="2">Uncharacterized protein</fullName>
    </submittedName>
</protein>
<dbReference type="Proteomes" id="UP000077115">
    <property type="component" value="Unassembled WGS sequence"/>
</dbReference>
<reference evidence="2 3" key="1">
    <citation type="submission" date="2006-10" db="EMBL/GenBank/DDBJ databases">
        <title>The Genome Sequence of Batrachochytrium dendrobatidis JEL423.</title>
        <authorList>
            <consortium name="The Broad Institute Genome Sequencing Platform"/>
            <person name="Birren B."/>
            <person name="Lander E."/>
            <person name="Galagan J."/>
            <person name="Cuomo C."/>
            <person name="Devon K."/>
            <person name="Jaffe D."/>
            <person name="Butler J."/>
            <person name="Alvarez P."/>
            <person name="Gnerre S."/>
            <person name="Grabherr M."/>
            <person name="Kleber M."/>
            <person name="Mauceli E."/>
            <person name="Brockman W."/>
            <person name="Young S."/>
            <person name="LaButti K."/>
            <person name="Sykes S."/>
            <person name="DeCaprio D."/>
            <person name="Crawford M."/>
            <person name="Koehrsen M."/>
            <person name="Engels R."/>
            <person name="Montgomery P."/>
            <person name="Pearson M."/>
            <person name="Howarth C."/>
            <person name="Larson L."/>
            <person name="White J."/>
            <person name="O'Leary S."/>
            <person name="Kodira C."/>
            <person name="Zeng Q."/>
            <person name="Yandava C."/>
            <person name="Alvarado L."/>
            <person name="Longcore J."/>
            <person name="James T."/>
        </authorList>
    </citation>
    <scope>NUCLEOTIDE SEQUENCE [LARGE SCALE GENOMIC DNA]</scope>
    <source>
        <strain evidence="2 3">JEL423</strain>
    </source>
</reference>
<feature type="region of interest" description="Disordered" evidence="1">
    <location>
        <begin position="58"/>
        <end position="115"/>
    </location>
</feature>
<dbReference type="EMBL" id="DS022302">
    <property type="protein sequence ID" value="OAJ39213.1"/>
    <property type="molecule type" value="Genomic_DNA"/>
</dbReference>
<evidence type="ECO:0000256" key="1">
    <source>
        <dbReference type="SAM" id="MobiDB-lite"/>
    </source>
</evidence>
<name>A0A177WGL7_BATDL</name>